<reference evidence="2 3" key="1">
    <citation type="submission" date="2020-01" db="EMBL/GenBank/DDBJ databases">
        <title>Paenibacillus sp. nov., isolated from tomato rhizosphere.</title>
        <authorList>
            <person name="Weon H.-Y."/>
            <person name="Lee S.A."/>
        </authorList>
    </citation>
    <scope>NUCLEOTIDE SEQUENCE [LARGE SCALE GENOMIC DNA]</scope>
    <source>
        <strain evidence="2 3">12200R-189</strain>
    </source>
</reference>
<dbReference type="Proteomes" id="UP000476064">
    <property type="component" value="Chromosome"/>
</dbReference>
<evidence type="ECO:0000259" key="1">
    <source>
        <dbReference type="Pfam" id="PF01636"/>
    </source>
</evidence>
<dbReference type="InterPro" id="IPR011009">
    <property type="entry name" value="Kinase-like_dom_sf"/>
</dbReference>
<evidence type="ECO:0000313" key="3">
    <source>
        <dbReference type="Proteomes" id="UP000476064"/>
    </source>
</evidence>
<feature type="domain" description="Aminoglycoside phosphotransferase" evidence="1">
    <location>
        <begin position="29"/>
        <end position="253"/>
    </location>
</feature>
<keyword evidence="2" id="KW-0808">Transferase</keyword>
<evidence type="ECO:0000313" key="2">
    <source>
        <dbReference type="EMBL" id="QHT60791.1"/>
    </source>
</evidence>
<sequence>MGNDCLSEEENLLGRIAILKDCLALVHLDKGYSGDRKYIAFDGDNRPRYILRTYAIGQAEGKRNEFECMRLAASHGVKGSLPVGIGALPELGLGYMVVTYIEGDEASEALPLLSGQAQFDVGVQAGEQLLKINRIGCPVEMASWQERMTAKHMRYRTAYASCGVSIGREEKLLAFIDAHLPLMKGRPNRLQHDDFHVANLIVKDGSLAGVIDFNRCDWGDPVHEFVKTGFFSAPVSVPFAIGQIRGYHGHTEPNADFWRLYALYLGMTMISSVVWTLKAVPDEIDDMLFRIGRVLDDHDGFGRTVPKWYDTSFYP</sequence>
<keyword evidence="3" id="KW-1185">Reference proteome</keyword>
<dbReference type="Pfam" id="PF01636">
    <property type="entry name" value="APH"/>
    <property type="match status" value="1"/>
</dbReference>
<protein>
    <submittedName>
        <fullName evidence="2">Aminoglycoside phosphotransferase family protein</fullName>
    </submittedName>
</protein>
<dbReference type="Gene3D" id="3.90.1200.10">
    <property type="match status" value="1"/>
</dbReference>
<dbReference type="KEGG" id="plyc:GXP70_13095"/>
<dbReference type="PANTHER" id="PTHR41283">
    <property type="entry name" value="AMINOGLYCOSIDE PHOSPHOTRANSFERASE"/>
    <property type="match status" value="1"/>
</dbReference>
<accession>A0A6C0FZ92</accession>
<dbReference type="SUPFAM" id="SSF56112">
    <property type="entry name" value="Protein kinase-like (PK-like)"/>
    <property type="match status" value="1"/>
</dbReference>
<dbReference type="RefSeq" id="WP_162357231.1">
    <property type="nucleotide sequence ID" value="NZ_CP048209.1"/>
</dbReference>
<name>A0A6C0FZ92_9BACL</name>
<organism evidence="2 3">
    <name type="scientific">Paenibacillus lycopersici</name>
    <dbReference type="NCBI Taxonomy" id="2704462"/>
    <lineage>
        <taxon>Bacteria</taxon>
        <taxon>Bacillati</taxon>
        <taxon>Bacillota</taxon>
        <taxon>Bacilli</taxon>
        <taxon>Bacillales</taxon>
        <taxon>Paenibacillaceae</taxon>
        <taxon>Paenibacillus</taxon>
    </lineage>
</organism>
<dbReference type="InterPro" id="IPR002575">
    <property type="entry name" value="Aminoglycoside_PTrfase"/>
</dbReference>
<proteinExistence type="predicted"/>
<dbReference type="EMBL" id="CP048209">
    <property type="protein sequence ID" value="QHT60791.1"/>
    <property type="molecule type" value="Genomic_DNA"/>
</dbReference>
<gene>
    <name evidence="2" type="ORF">GXP70_13095</name>
</gene>
<dbReference type="GO" id="GO:0016740">
    <property type="term" value="F:transferase activity"/>
    <property type="evidence" value="ECO:0007669"/>
    <property type="project" value="UniProtKB-KW"/>
</dbReference>
<dbReference type="AlphaFoldDB" id="A0A6C0FZ92"/>
<dbReference type="PANTHER" id="PTHR41283:SF1">
    <property type="entry name" value="AMINOGLYCOSIDE PHOSPHOTRANSFERASE DOMAIN-CONTAINING PROTEIN"/>
    <property type="match status" value="1"/>
</dbReference>